<keyword evidence="5" id="KW-0813">Transport</keyword>
<comment type="catalytic activity">
    <reaction evidence="11">
        <text>Zn(2+)(in) = Zn(2+)(out)</text>
        <dbReference type="Rhea" id="RHEA:29351"/>
        <dbReference type="ChEBI" id="CHEBI:29105"/>
    </reaction>
</comment>
<evidence type="ECO:0000256" key="9">
    <source>
        <dbReference type="ARBA" id="ARBA00023065"/>
    </source>
</evidence>
<evidence type="ECO:0000256" key="8">
    <source>
        <dbReference type="ARBA" id="ARBA00022989"/>
    </source>
</evidence>
<accession>A0A182IKX5</accession>
<sequence length="377" mass="41345">MLPLTHKDSRGFGYRIREKFSSLSRLILADRNSRNLFFFLLLNLSFAFVELMYGIWTNSLGLISDSFHMFFDCTGLLAGLAASVITKWRANEKYSYGYVRAEVLAGFVNSLFLLFIAFFIMSEAVERAIEPPEVKHERLFVVSVLGLLVNLVGIYAFQHGGHGHSHGGGGHGHSHGGGASHGHSHGGGASNNHAGHDTHHLLSNHHGHSHGGDNHHGHSHGGGGGELVSHNSQIMRGVFLHILADTLGSVGVIISAVLMQVFGWMRADPICSMFIALTIGVSTLSLIKESVMILMQRQPVGLDRLLPSCYQKVTGLAGVYSVQEPHFWTLCTDVYVGVIKLEVSKNVDPKYVVQHTRMIFEAIGVRQINIQLDYTAM</sequence>
<name>A0A182IKX5_ANOAO</name>
<comment type="function">
    <text evidence="12">Zinc ion transporter mediating zinc entry from the cytosol into the lumen of organelles along the secretory pathway. By contributing to zinc ion homeostasis within the early secretory pathway, regulates the activation and folding of enzymes like alkaline phosphatases.</text>
</comment>
<organism evidence="16">
    <name type="scientific">Anopheles atroparvus</name>
    <name type="common">European mosquito</name>
    <dbReference type="NCBI Taxonomy" id="41427"/>
    <lineage>
        <taxon>Eukaryota</taxon>
        <taxon>Metazoa</taxon>
        <taxon>Ecdysozoa</taxon>
        <taxon>Arthropoda</taxon>
        <taxon>Hexapoda</taxon>
        <taxon>Insecta</taxon>
        <taxon>Pterygota</taxon>
        <taxon>Neoptera</taxon>
        <taxon>Endopterygota</taxon>
        <taxon>Diptera</taxon>
        <taxon>Nematocera</taxon>
        <taxon>Culicoidea</taxon>
        <taxon>Culicidae</taxon>
        <taxon>Anophelinae</taxon>
        <taxon>Anopheles</taxon>
    </lineage>
</organism>
<protein>
    <recommendedName>
        <fullName evidence="15">Cation efflux protein transmembrane domain-containing protein</fullName>
    </recommendedName>
</protein>
<dbReference type="Gene3D" id="1.20.1510.10">
    <property type="entry name" value="Cation efflux protein transmembrane domain"/>
    <property type="match status" value="1"/>
</dbReference>
<dbReference type="InterPro" id="IPR027469">
    <property type="entry name" value="Cation_efflux_TMD_sf"/>
</dbReference>
<evidence type="ECO:0000256" key="1">
    <source>
        <dbReference type="ARBA" id="ARBA00004141"/>
    </source>
</evidence>
<evidence type="ECO:0000256" key="13">
    <source>
        <dbReference type="SAM" id="MobiDB-lite"/>
    </source>
</evidence>
<feature type="transmembrane region" description="Helical" evidence="14">
    <location>
        <begin position="67"/>
        <end position="86"/>
    </location>
</feature>
<keyword evidence="7" id="KW-0864">Zinc transport</keyword>
<dbReference type="GO" id="GO:0006882">
    <property type="term" value="P:intracellular zinc ion homeostasis"/>
    <property type="evidence" value="ECO:0007669"/>
    <property type="project" value="InterPro"/>
</dbReference>
<feature type="transmembrane region" description="Helical" evidence="14">
    <location>
        <begin position="140"/>
        <end position="157"/>
    </location>
</feature>
<keyword evidence="6 14" id="KW-0812">Transmembrane</keyword>
<feature type="transmembrane region" description="Helical" evidence="14">
    <location>
        <begin position="98"/>
        <end position="120"/>
    </location>
</feature>
<feature type="transmembrane region" description="Helical" evidence="14">
    <location>
        <begin position="267"/>
        <end position="287"/>
    </location>
</feature>
<reference evidence="16" key="1">
    <citation type="submission" date="2022-08" db="UniProtKB">
        <authorList>
            <consortium name="EnsemblMetazoa"/>
        </authorList>
    </citation>
    <scope>IDENTIFICATION</scope>
    <source>
        <strain evidence="16">EBRO</strain>
    </source>
</reference>
<feature type="domain" description="Cation efflux protein transmembrane" evidence="15">
    <location>
        <begin position="36"/>
        <end position="295"/>
    </location>
</feature>
<dbReference type="InterPro" id="IPR058533">
    <property type="entry name" value="Cation_efflux_TM"/>
</dbReference>
<feature type="transmembrane region" description="Helical" evidence="14">
    <location>
        <begin position="35"/>
        <end position="55"/>
    </location>
</feature>
<evidence type="ECO:0000256" key="3">
    <source>
        <dbReference type="ARBA" id="ARBA00008873"/>
    </source>
</evidence>
<feature type="transmembrane region" description="Helical" evidence="14">
    <location>
        <begin position="238"/>
        <end position="261"/>
    </location>
</feature>
<comment type="subunit">
    <text evidence="4">Homooligomer.</text>
</comment>
<dbReference type="Pfam" id="PF01545">
    <property type="entry name" value="Cation_efflux"/>
    <property type="match status" value="1"/>
</dbReference>
<dbReference type="InterPro" id="IPR002524">
    <property type="entry name" value="Cation_efflux"/>
</dbReference>
<evidence type="ECO:0000256" key="6">
    <source>
        <dbReference type="ARBA" id="ARBA00022692"/>
    </source>
</evidence>
<dbReference type="EnsemblMetazoa" id="AATE001105-RA">
    <property type="protein sequence ID" value="AATE001105-PA.1"/>
    <property type="gene ID" value="AATE001105"/>
</dbReference>
<comment type="similarity">
    <text evidence="3">Belongs to the cation diffusion facilitator (CDF) transporter (TC 2.A.4) family. SLC30A subfamily.</text>
</comment>
<feature type="region of interest" description="Disordered" evidence="13">
    <location>
        <begin position="165"/>
        <end position="227"/>
    </location>
</feature>
<dbReference type="STRING" id="41427.A0A182IKX5"/>
<evidence type="ECO:0000313" key="16">
    <source>
        <dbReference type="EnsemblMetazoa" id="AATE001105-PA.1"/>
    </source>
</evidence>
<dbReference type="GO" id="GO:0016020">
    <property type="term" value="C:membrane"/>
    <property type="evidence" value="ECO:0007669"/>
    <property type="project" value="UniProtKB-SubCell"/>
</dbReference>
<dbReference type="PANTHER" id="PTHR45755">
    <property type="match status" value="1"/>
</dbReference>
<keyword evidence="8 14" id="KW-1133">Transmembrane helix</keyword>
<evidence type="ECO:0000256" key="12">
    <source>
        <dbReference type="ARBA" id="ARBA00046010"/>
    </source>
</evidence>
<evidence type="ECO:0000259" key="15">
    <source>
        <dbReference type="Pfam" id="PF01545"/>
    </source>
</evidence>
<evidence type="ECO:0000256" key="10">
    <source>
        <dbReference type="ARBA" id="ARBA00023136"/>
    </source>
</evidence>
<evidence type="ECO:0000256" key="5">
    <source>
        <dbReference type="ARBA" id="ARBA00022448"/>
    </source>
</evidence>
<keyword evidence="7" id="KW-0862">Zinc</keyword>
<evidence type="ECO:0000256" key="7">
    <source>
        <dbReference type="ARBA" id="ARBA00022906"/>
    </source>
</evidence>
<evidence type="ECO:0000256" key="2">
    <source>
        <dbReference type="ARBA" id="ARBA00004601"/>
    </source>
</evidence>
<evidence type="ECO:0000256" key="4">
    <source>
        <dbReference type="ARBA" id="ARBA00011182"/>
    </source>
</evidence>
<feature type="compositionally biased region" description="Gly residues" evidence="13">
    <location>
        <begin position="166"/>
        <end position="189"/>
    </location>
</feature>
<keyword evidence="9" id="KW-0406">Ion transport</keyword>
<dbReference type="PANTHER" id="PTHR45755:SF4">
    <property type="entry name" value="ZINC TRANSPORTER 7"/>
    <property type="match status" value="1"/>
</dbReference>
<dbReference type="VEuPathDB" id="VectorBase:AATE001105"/>
<dbReference type="GO" id="GO:0031410">
    <property type="term" value="C:cytoplasmic vesicle"/>
    <property type="evidence" value="ECO:0007669"/>
    <property type="project" value="TreeGrafter"/>
</dbReference>
<dbReference type="InterPro" id="IPR045316">
    <property type="entry name" value="Msc2-like"/>
</dbReference>
<proteinExistence type="inferred from homology"/>
<keyword evidence="10 14" id="KW-0472">Membrane</keyword>
<dbReference type="SUPFAM" id="SSF161111">
    <property type="entry name" value="Cation efflux protein transmembrane domain-like"/>
    <property type="match status" value="1"/>
</dbReference>
<comment type="subcellular location">
    <subcellularLocation>
        <location evidence="2">Golgi apparatus</location>
        <location evidence="2">trans-Golgi network</location>
    </subcellularLocation>
    <subcellularLocation>
        <location evidence="1">Membrane</location>
        <topology evidence="1">Multi-pass membrane protein</topology>
    </subcellularLocation>
</comment>
<dbReference type="GO" id="GO:0005385">
    <property type="term" value="F:zinc ion transmembrane transporter activity"/>
    <property type="evidence" value="ECO:0007669"/>
    <property type="project" value="InterPro"/>
</dbReference>
<evidence type="ECO:0000256" key="11">
    <source>
        <dbReference type="ARBA" id="ARBA00034634"/>
    </source>
</evidence>
<dbReference type="AlphaFoldDB" id="A0A182IKX5"/>
<dbReference type="NCBIfam" id="TIGR01297">
    <property type="entry name" value="CDF"/>
    <property type="match status" value="1"/>
</dbReference>
<dbReference type="GO" id="GO:1904257">
    <property type="term" value="P:zinc ion import into Golgi lumen"/>
    <property type="evidence" value="ECO:0007669"/>
    <property type="project" value="TreeGrafter"/>
</dbReference>
<evidence type="ECO:0000256" key="14">
    <source>
        <dbReference type="SAM" id="Phobius"/>
    </source>
</evidence>
<dbReference type="GO" id="GO:0005794">
    <property type="term" value="C:Golgi apparatus"/>
    <property type="evidence" value="ECO:0007669"/>
    <property type="project" value="UniProtKB-SubCell"/>
</dbReference>